<feature type="domain" description="PhoU" evidence="1">
    <location>
        <begin position="14"/>
        <end position="101"/>
    </location>
</feature>
<dbReference type="AlphaFoldDB" id="A0A388T8H3"/>
<organism evidence="2 3">
    <name type="scientific">Termititenax aidoneus</name>
    <dbReference type="NCBI Taxonomy" id="2218524"/>
    <lineage>
        <taxon>Bacteria</taxon>
        <taxon>Bacillati</taxon>
        <taxon>Candidatus Margulisiibacteriota</taxon>
        <taxon>Candidatus Termititenacia</taxon>
        <taxon>Candidatus Termititenacales</taxon>
        <taxon>Candidatus Termititenacaceae</taxon>
        <taxon>Candidatus Termititenax</taxon>
    </lineage>
</organism>
<dbReference type="GO" id="GO:0030643">
    <property type="term" value="P:intracellular phosphate ion homeostasis"/>
    <property type="evidence" value="ECO:0007669"/>
    <property type="project" value="InterPro"/>
</dbReference>
<sequence length="150" mass="16744">MLAEKLLDLKKDLLEYAALVETMAADGVQGLLRKDVNRLQNILTQAEPQANGKEIEIDRKSTSLLAQYQPQAKDLRAILMMLGMNRDLERMGDHAVNIAQSALYLLERPPLPPLFELPRLSGLVSGMLRDSINAFMQENSVLAKLVCARD</sequence>
<dbReference type="PANTHER" id="PTHR42930:SF3">
    <property type="entry name" value="PHOSPHATE-SPECIFIC TRANSPORT SYSTEM ACCESSORY PROTEIN PHOU"/>
    <property type="match status" value="1"/>
</dbReference>
<gene>
    <name evidence="2" type="primary">phoU</name>
    <name evidence="2" type="ORF">NO1_0377</name>
</gene>
<reference evidence="2 3" key="1">
    <citation type="journal article" date="2019" name="ISME J.">
        <title>Genome analyses of uncultured TG2/ZB3 bacteria in 'Margulisbacteria' specifically attached to ectosymbiotic spirochetes of protists in the termite gut.</title>
        <authorList>
            <person name="Utami Y.D."/>
            <person name="Kuwahara H."/>
            <person name="Igai K."/>
            <person name="Murakami T."/>
            <person name="Sugaya K."/>
            <person name="Morikawa T."/>
            <person name="Nagura Y."/>
            <person name="Yuki M."/>
            <person name="Deevong P."/>
            <person name="Inoue T."/>
            <person name="Kihara K."/>
            <person name="Lo N."/>
            <person name="Yamada A."/>
            <person name="Ohkuma M."/>
            <person name="Hongoh Y."/>
        </authorList>
    </citation>
    <scope>NUCLEOTIDE SEQUENCE [LARGE SCALE GENOMIC DNA]</scope>
    <source>
        <strain evidence="2">NkOx7-01</strain>
    </source>
</reference>
<evidence type="ECO:0000313" key="3">
    <source>
        <dbReference type="Proteomes" id="UP000269352"/>
    </source>
</evidence>
<dbReference type="InterPro" id="IPR026022">
    <property type="entry name" value="PhoU_dom"/>
</dbReference>
<dbReference type="InterPro" id="IPR028366">
    <property type="entry name" value="PhoU"/>
</dbReference>
<name>A0A388T8H3_TERA1</name>
<dbReference type="PANTHER" id="PTHR42930">
    <property type="entry name" value="PHOSPHATE-SPECIFIC TRANSPORT SYSTEM ACCESSORY PROTEIN PHOU"/>
    <property type="match status" value="1"/>
</dbReference>
<dbReference type="InterPro" id="IPR038078">
    <property type="entry name" value="PhoU-like_sf"/>
</dbReference>
<accession>A0A388T8H3</accession>
<proteinExistence type="predicted"/>
<dbReference type="EMBL" id="BGZN01000004">
    <property type="protein sequence ID" value="GBR72920.1"/>
    <property type="molecule type" value="Genomic_DNA"/>
</dbReference>
<keyword evidence="3" id="KW-1185">Reference proteome</keyword>
<dbReference type="Proteomes" id="UP000269352">
    <property type="component" value="Unassembled WGS sequence"/>
</dbReference>
<dbReference type="Pfam" id="PF01895">
    <property type="entry name" value="PhoU"/>
    <property type="match status" value="1"/>
</dbReference>
<dbReference type="SUPFAM" id="SSF109755">
    <property type="entry name" value="PhoU-like"/>
    <property type="match status" value="1"/>
</dbReference>
<feature type="non-terminal residue" evidence="2">
    <location>
        <position position="150"/>
    </location>
</feature>
<comment type="caution">
    <text evidence="2">The sequence shown here is derived from an EMBL/GenBank/DDBJ whole genome shotgun (WGS) entry which is preliminary data.</text>
</comment>
<evidence type="ECO:0000313" key="2">
    <source>
        <dbReference type="EMBL" id="GBR72920.1"/>
    </source>
</evidence>
<dbReference type="Gene3D" id="1.20.58.220">
    <property type="entry name" value="Phosphate transport system protein phou homolog 2, domain 2"/>
    <property type="match status" value="1"/>
</dbReference>
<evidence type="ECO:0000259" key="1">
    <source>
        <dbReference type="Pfam" id="PF01895"/>
    </source>
</evidence>
<protein>
    <submittedName>
        <fullName evidence="2">Phosphate transport system regulatory protein PhoU</fullName>
    </submittedName>
</protein>
<dbReference type="GO" id="GO:0045936">
    <property type="term" value="P:negative regulation of phosphate metabolic process"/>
    <property type="evidence" value="ECO:0007669"/>
    <property type="project" value="InterPro"/>
</dbReference>